<dbReference type="AlphaFoldDB" id="A0A4Z1SV19"/>
<feature type="region of interest" description="Disordered" evidence="1">
    <location>
        <begin position="1"/>
        <end position="93"/>
    </location>
</feature>
<dbReference type="EMBL" id="VDLU01000001">
    <property type="protein sequence ID" value="TNJ29666.1"/>
    <property type="molecule type" value="Genomic_DNA"/>
</dbReference>
<accession>A0A4Z1SV19</accession>
<sequence>MRAILANFVTDTSQKHGLKTPSPNMDSKDDEVSTPSSIGQKLRPLPPDRQKRAVSASTAKPILLTNRPTTAPVNRPPYSSTRGESSSSSSPTIDISIPILHRLKPREQTTINKQIAGAIARTSSYEPSCGLYLTVYQEANGMMHKVYTKTPVTPIIGRRPTSQSHKSILWFRKQMLGIVQARTEALNDARRIDSKRFAKEDFNYFLYKYIKQKHLVSVDIHRATQDLVTALEDFKDTPEAQTLRILLTPLNNICLELTLLTLFSRHVEKDIDISLHSPQDLALVLASMRTVETPTVLRSYFMTKLEGYKREHAKDTYQDVIEFLSSLDVEFDGLLSGSKRIQKGPTETTKRPPETPPVPLLIEKASPFTITIAPDKHFDMHESSRRVHFSCKVEGIQFPLDLEERRAERVQLPTEGRDSSELLSFFDLMHLN</sequence>
<dbReference type="VEuPathDB" id="GiardiaDB:GMRT_16320"/>
<evidence type="ECO:0000313" key="2">
    <source>
        <dbReference type="EMBL" id="TNJ29666.1"/>
    </source>
</evidence>
<keyword evidence="3" id="KW-1185">Reference proteome</keyword>
<feature type="region of interest" description="Disordered" evidence="1">
    <location>
        <begin position="340"/>
        <end position="359"/>
    </location>
</feature>
<proteinExistence type="predicted"/>
<reference evidence="2 3" key="1">
    <citation type="submission" date="2019-05" db="EMBL/GenBank/DDBJ databases">
        <title>The compact genome of Giardia muris reveals important steps in the evolution of intestinal protozoan parasites.</title>
        <authorList>
            <person name="Xu F."/>
            <person name="Jimenez-Gonzalez A."/>
            <person name="Einarsson E."/>
            <person name="Astvaldsson A."/>
            <person name="Peirasmaki D."/>
            <person name="Eckmann L."/>
            <person name="Andersson J.O."/>
            <person name="Svard S.G."/>
            <person name="Jerlstrom-Hultqvist J."/>
        </authorList>
    </citation>
    <scope>NUCLEOTIDE SEQUENCE [LARGE SCALE GENOMIC DNA]</scope>
    <source>
        <strain evidence="2 3">Roberts-Thomson</strain>
    </source>
</reference>
<comment type="caution">
    <text evidence="2">The sequence shown here is derived from an EMBL/GenBank/DDBJ whole genome shotgun (WGS) entry which is preliminary data.</text>
</comment>
<dbReference type="Proteomes" id="UP000315496">
    <property type="component" value="Chromosome 1"/>
</dbReference>
<dbReference type="OrthoDB" id="10254841at2759"/>
<evidence type="ECO:0000256" key="1">
    <source>
        <dbReference type="SAM" id="MobiDB-lite"/>
    </source>
</evidence>
<name>A0A4Z1SV19_GIAMU</name>
<organism evidence="2 3">
    <name type="scientific">Giardia muris</name>
    <dbReference type="NCBI Taxonomy" id="5742"/>
    <lineage>
        <taxon>Eukaryota</taxon>
        <taxon>Metamonada</taxon>
        <taxon>Diplomonadida</taxon>
        <taxon>Hexamitidae</taxon>
        <taxon>Giardiinae</taxon>
        <taxon>Giardia</taxon>
    </lineage>
</organism>
<feature type="compositionally biased region" description="Low complexity" evidence="1">
    <location>
        <begin position="76"/>
        <end position="93"/>
    </location>
</feature>
<protein>
    <submittedName>
        <fullName evidence="2">Uncharacterized protein</fullName>
    </submittedName>
</protein>
<evidence type="ECO:0000313" key="3">
    <source>
        <dbReference type="Proteomes" id="UP000315496"/>
    </source>
</evidence>
<gene>
    <name evidence="2" type="ORF">GMRT_16320</name>
</gene>